<comment type="caution">
    <text evidence="7">The sequence shown here is derived from an EMBL/GenBank/DDBJ whole genome shotgun (WGS) entry which is preliminary data.</text>
</comment>
<dbReference type="PANTHER" id="PTHR33452">
    <property type="entry name" value="OXIDOREDUCTASE CATD-RELATED"/>
    <property type="match status" value="1"/>
</dbReference>
<dbReference type="InterPro" id="IPR032808">
    <property type="entry name" value="DoxX"/>
</dbReference>
<proteinExistence type="inferred from homology"/>
<protein>
    <submittedName>
        <fullName evidence="7">DoxX family protein</fullName>
    </submittedName>
</protein>
<name>A0ABP8KP89_9MICO</name>
<evidence type="ECO:0000256" key="2">
    <source>
        <dbReference type="ARBA" id="ARBA00006679"/>
    </source>
</evidence>
<accession>A0ABP8KP89</accession>
<evidence type="ECO:0000256" key="6">
    <source>
        <dbReference type="ARBA" id="ARBA00023136"/>
    </source>
</evidence>
<keyword evidence="4" id="KW-0812">Transmembrane</keyword>
<dbReference type="EMBL" id="BAABGM010000024">
    <property type="protein sequence ID" value="GAA4411551.1"/>
    <property type="molecule type" value="Genomic_DNA"/>
</dbReference>
<dbReference type="Pfam" id="PF07681">
    <property type="entry name" value="DoxX"/>
    <property type="match status" value="1"/>
</dbReference>
<gene>
    <name evidence="7" type="ORF">GCM10023168_32480</name>
</gene>
<reference evidence="8" key="1">
    <citation type="journal article" date="2019" name="Int. J. Syst. Evol. Microbiol.">
        <title>The Global Catalogue of Microorganisms (GCM) 10K type strain sequencing project: providing services to taxonomists for standard genome sequencing and annotation.</title>
        <authorList>
            <consortium name="The Broad Institute Genomics Platform"/>
            <consortium name="The Broad Institute Genome Sequencing Center for Infectious Disease"/>
            <person name="Wu L."/>
            <person name="Ma J."/>
        </authorList>
    </citation>
    <scope>NUCLEOTIDE SEQUENCE [LARGE SCALE GENOMIC DNA]</scope>
    <source>
        <strain evidence="8">JCM 17809</strain>
    </source>
</reference>
<organism evidence="7 8">
    <name type="scientific">Fodinibacter luteus</name>
    <dbReference type="NCBI Taxonomy" id="552064"/>
    <lineage>
        <taxon>Bacteria</taxon>
        <taxon>Bacillati</taxon>
        <taxon>Actinomycetota</taxon>
        <taxon>Actinomycetes</taxon>
        <taxon>Micrococcales</taxon>
        <taxon>Intrasporangiaceae</taxon>
        <taxon>Fodinibacter (ex Wang et al. 2009)</taxon>
    </lineage>
</organism>
<dbReference type="InterPro" id="IPR051907">
    <property type="entry name" value="DoxX-like_oxidoreductase"/>
</dbReference>
<dbReference type="Proteomes" id="UP001500945">
    <property type="component" value="Unassembled WGS sequence"/>
</dbReference>
<comment type="subcellular location">
    <subcellularLocation>
        <location evidence="1">Cell membrane</location>
        <topology evidence="1">Multi-pass membrane protein</topology>
    </subcellularLocation>
</comment>
<sequence>MTLVRRVARPMLAAMFVVGGLDQFKHPGRKTDTVRPLLEKVGPTVGLPDDPELLVRANGVAMVAAGSLLALGRLPRLASSVLAATLVPTTLAAHPFWDEQDPERRAQQQVQFLKNLGLLGGLLLAAVDTEGRPGLAYRAKLVSASAHRAARTTRREARHAARAAAREARLKAVQAQHALG</sequence>
<keyword evidence="5" id="KW-1133">Transmembrane helix</keyword>
<evidence type="ECO:0000313" key="8">
    <source>
        <dbReference type="Proteomes" id="UP001500945"/>
    </source>
</evidence>
<comment type="similarity">
    <text evidence="2">Belongs to the DoxX family.</text>
</comment>
<dbReference type="PANTHER" id="PTHR33452:SF1">
    <property type="entry name" value="INNER MEMBRANE PROTEIN YPHA-RELATED"/>
    <property type="match status" value="1"/>
</dbReference>
<keyword evidence="6" id="KW-0472">Membrane</keyword>
<keyword evidence="8" id="KW-1185">Reference proteome</keyword>
<evidence type="ECO:0000256" key="3">
    <source>
        <dbReference type="ARBA" id="ARBA00022475"/>
    </source>
</evidence>
<evidence type="ECO:0000256" key="1">
    <source>
        <dbReference type="ARBA" id="ARBA00004651"/>
    </source>
</evidence>
<evidence type="ECO:0000256" key="5">
    <source>
        <dbReference type="ARBA" id="ARBA00022989"/>
    </source>
</evidence>
<evidence type="ECO:0000313" key="7">
    <source>
        <dbReference type="EMBL" id="GAA4411551.1"/>
    </source>
</evidence>
<dbReference type="RefSeq" id="WP_345207893.1">
    <property type="nucleotide sequence ID" value="NZ_BAABGM010000024.1"/>
</dbReference>
<keyword evidence="3" id="KW-1003">Cell membrane</keyword>
<evidence type="ECO:0000256" key="4">
    <source>
        <dbReference type="ARBA" id="ARBA00022692"/>
    </source>
</evidence>